<evidence type="ECO:0000256" key="5">
    <source>
        <dbReference type="ARBA" id="ARBA00022692"/>
    </source>
</evidence>
<keyword evidence="6" id="KW-0479">Metal-binding</keyword>
<name>A0A9Q1KUZ1_9CARY</name>
<evidence type="ECO:0000256" key="10">
    <source>
        <dbReference type="ARBA" id="ARBA00023136"/>
    </source>
</evidence>
<evidence type="ECO:0000256" key="11">
    <source>
        <dbReference type="SAM" id="Phobius"/>
    </source>
</evidence>
<dbReference type="Gene3D" id="1.20.120.1770">
    <property type="match status" value="1"/>
</dbReference>
<dbReference type="GO" id="GO:0046872">
    <property type="term" value="F:metal ion binding"/>
    <property type="evidence" value="ECO:0007669"/>
    <property type="project" value="UniProtKB-KW"/>
</dbReference>
<dbReference type="PROSITE" id="PS50939">
    <property type="entry name" value="CYTOCHROME_B561"/>
    <property type="match status" value="1"/>
</dbReference>
<evidence type="ECO:0000256" key="7">
    <source>
        <dbReference type="ARBA" id="ARBA00022982"/>
    </source>
</evidence>
<keyword evidence="4" id="KW-0349">Heme</keyword>
<keyword evidence="7" id="KW-0249">Electron transport</keyword>
<evidence type="ECO:0000313" key="14">
    <source>
        <dbReference type="Proteomes" id="UP001153076"/>
    </source>
</evidence>
<feature type="transmembrane region" description="Helical" evidence="11">
    <location>
        <begin position="46"/>
        <end position="70"/>
    </location>
</feature>
<dbReference type="Proteomes" id="UP001153076">
    <property type="component" value="Unassembled WGS sequence"/>
</dbReference>
<dbReference type="InterPro" id="IPR045150">
    <property type="entry name" value="CYB561D1/2"/>
</dbReference>
<evidence type="ECO:0000256" key="3">
    <source>
        <dbReference type="ARBA" id="ARBA00022448"/>
    </source>
</evidence>
<keyword evidence="5 11" id="KW-0812">Transmembrane</keyword>
<dbReference type="InterPro" id="IPR006593">
    <property type="entry name" value="Cyt_b561/ferric_Rdtase_TM"/>
</dbReference>
<accession>A0A9Q1KUZ1</accession>
<dbReference type="EMBL" id="JAKOGI010000018">
    <property type="protein sequence ID" value="KAJ8449947.1"/>
    <property type="molecule type" value="Genomic_DNA"/>
</dbReference>
<evidence type="ECO:0000256" key="2">
    <source>
        <dbReference type="ARBA" id="ARBA00004141"/>
    </source>
</evidence>
<dbReference type="Pfam" id="PF03188">
    <property type="entry name" value="Cytochrom_B561"/>
    <property type="match status" value="1"/>
</dbReference>
<evidence type="ECO:0000256" key="9">
    <source>
        <dbReference type="ARBA" id="ARBA00023004"/>
    </source>
</evidence>
<keyword evidence="10 11" id="KW-0472">Membrane</keyword>
<dbReference type="GO" id="GO:0016020">
    <property type="term" value="C:membrane"/>
    <property type="evidence" value="ECO:0007669"/>
    <property type="project" value="UniProtKB-SubCell"/>
</dbReference>
<feature type="transmembrane region" description="Helical" evidence="11">
    <location>
        <begin position="149"/>
        <end position="171"/>
    </location>
</feature>
<feature type="transmembrane region" description="Helical" evidence="11">
    <location>
        <begin position="82"/>
        <end position="106"/>
    </location>
</feature>
<evidence type="ECO:0000259" key="12">
    <source>
        <dbReference type="PROSITE" id="PS50939"/>
    </source>
</evidence>
<dbReference type="PANTHER" id="PTHR15422:SF24">
    <property type="entry name" value="DOMON RELATED DOMAIN-CONTAINING PROTEIN"/>
    <property type="match status" value="1"/>
</dbReference>
<feature type="transmembrane region" description="Helical" evidence="11">
    <location>
        <begin position="183"/>
        <end position="203"/>
    </location>
</feature>
<comment type="subcellular location">
    <subcellularLocation>
        <location evidence="2">Membrane</location>
        <topology evidence="2">Multi-pass membrane protein</topology>
    </subcellularLocation>
</comment>
<sequence length="260" mass="29940">MVSGRSIHAPFAQFSTSSLDDEEAYKAFDHKHIQHDLLSPKMTFEVIVHGFVLWASLGFLMPIGTLIIRMSNREERTPKARIYFYVHLVIQMLSLVLATTGAIMSVKTFENSFNNNHQRIGLALYGAIWVQAILGFFRPKRGSKKRSIWYFLHWIYGTIICIVGILNIYTGLEAYKKRTQRSVTLWTVVFTAQICILAFFYLLQEKWDYMKKQGVISAGEDIGQIKPSDQESSDNQSVNNDKELWRQPCSKTNALKNLFK</sequence>
<protein>
    <recommendedName>
        <fullName evidence="12">Cytochrome b561 domain-containing protein</fullName>
    </recommendedName>
</protein>
<dbReference type="CDD" id="cd08760">
    <property type="entry name" value="Cyt_b561_FRRS1_like"/>
    <property type="match status" value="1"/>
</dbReference>
<keyword evidence="3" id="KW-0813">Transport</keyword>
<organism evidence="13 14">
    <name type="scientific">Carnegiea gigantea</name>
    <dbReference type="NCBI Taxonomy" id="171969"/>
    <lineage>
        <taxon>Eukaryota</taxon>
        <taxon>Viridiplantae</taxon>
        <taxon>Streptophyta</taxon>
        <taxon>Embryophyta</taxon>
        <taxon>Tracheophyta</taxon>
        <taxon>Spermatophyta</taxon>
        <taxon>Magnoliopsida</taxon>
        <taxon>eudicotyledons</taxon>
        <taxon>Gunneridae</taxon>
        <taxon>Pentapetalae</taxon>
        <taxon>Caryophyllales</taxon>
        <taxon>Cactineae</taxon>
        <taxon>Cactaceae</taxon>
        <taxon>Cactoideae</taxon>
        <taxon>Echinocereeae</taxon>
        <taxon>Carnegiea</taxon>
    </lineage>
</organism>
<keyword evidence="8 11" id="KW-1133">Transmembrane helix</keyword>
<evidence type="ECO:0000313" key="13">
    <source>
        <dbReference type="EMBL" id="KAJ8449947.1"/>
    </source>
</evidence>
<evidence type="ECO:0000256" key="1">
    <source>
        <dbReference type="ARBA" id="ARBA00001970"/>
    </source>
</evidence>
<feature type="domain" description="Cytochrome b561" evidence="12">
    <location>
        <begin position="11"/>
        <end position="211"/>
    </location>
</feature>
<keyword evidence="9" id="KW-0408">Iron</keyword>
<evidence type="ECO:0000256" key="8">
    <source>
        <dbReference type="ARBA" id="ARBA00022989"/>
    </source>
</evidence>
<evidence type="ECO:0000256" key="6">
    <source>
        <dbReference type="ARBA" id="ARBA00022723"/>
    </source>
</evidence>
<dbReference type="OrthoDB" id="19261at2759"/>
<feature type="transmembrane region" description="Helical" evidence="11">
    <location>
        <begin position="118"/>
        <end position="137"/>
    </location>
</feature>
<dbReference type="SMART" id="SM00665">
    <property type="entry name" value="B561"/>
    <property type="match status" value="1"/>
</dbReference>
<dbReference type="AlphaFoldDB" id="A0A9Q1KUZ1"/>
<dbReference type="PANTHER" id="PTHR15422">
    <property type="entry name" value="OS05G0565100 PROTEIN"/>
    <property type="match status" value="1"/>
</dbReference>
<keyword evidence="14" id="KW-1185">Reference proteome</keyword>
<reference evidence="13" key="1">
    <citation type="submission" date="2022-04" db="EMBL/GenBank/DDBJ databases">
        <title>Carnegiea gigantea Genome sequencing and assembly v2.</title>
        <authorList>
            <person name="Copetti D."/>
            <person name="Sanderson M.J."/>
            <person name="Burquez A."/>
            <person name="Wojciechowski M.F."/>
        </authorList>
    </citation>
    <scope>NUCLEOTIDE SEQUENCE</scope>
    <source>
        <strain evidence="13">SGP5-SGP5p</strain>
        <tissue evidence="13">Aerial part</tissue>
    </source>
</reference>
<gene>
    <name evidence="13" type="ORF">Cgig2_029309</name>
</gene>
<dbReference type="GO" id="GO:0020037">
    <property type="term" value="F:heme binding"/>
    <property type="evidence" value="ECO:0007669"/>
    <property type="project" value="TreeGrafter"/>
</dbReference>
<evidence type="ECO:0000256" key="4">
    <source>
        <dbReference type="ARBA" id="ARBA00022617"/>
    </source>
</evidence>
<dbReference type="GO" id="GO:0140575">
    <property type="term" value="F:transmembrane monodehydroascorbate reductase activity"/>
    <property type="evidence" value="ECO:0007669"/>
    <property type="project" value="InterPro"/>
</dbReference>
<comment type="cofactor">
    <cofactor evidence="1">
        <name>heme b</name>
        <dbReference type="ChEBI" id="CHEBI:60344"/>
    </cofactor>
</comment>
<proteinExistence type="predicted"/>
<comment type="caution">
    <text evidence="13">The sequence shown here is derived from an EMBL/GenBank/DDBJ whole genome shotgun (WGS) entry which is preliminary data.</text>
</comment>